<proteinExistence type="predicted"/>
<sequence>MAELCFFLFFPPRGSVQSLVDGSLHQEEAGRQPGGGRSGAGTALGRLLQRASTRGRSRAGAGRSGGGRVCAPAIPSKSVLGKKTALSRESRQSGSAGGGAASGPDPALPTPGASRRLAGLGGRTDSKPRAGKGAWGPRVAAEKPAVATSTTASPGFCREARRASGSPTPGVEEGGKGAGEGRGLWGHEPGAAPGRAPPVGRGSRPGPAQGGGARRQEALCAVVATRKPATRVGRSKGG</sequence>
<keyword evidence="2" id="KW-1185">Reference proteome</keyword>
<dbReference type="RefSeq" id="XP_023378102.1">
    <property type="nucleotide sequence ID" value="XM_023522334.1"/>
</dbReference>
<dbReference type="GeneID" id="111730895"/>
<accession>A0A6P6BSP6</accession>
<evidence type="ECO:0000256" key="1">
    <source>
        <dbReference type="SAM" id="MobiDB-lite"/>
    </source>
</evidence>
<organism evidence="2 3">
    <name type="scientific">Pteropus vampyrus</name>
    <name type="common">Large flying fox</name>
    <dbReference type="NCBI Taxonomy" id="132908"/>
    <lineage>
        <taxon>Eukaryota</taxon>
        <taxon>Metazoa</taxon>
        <taxon>Chordata</taxon>
        <taxon>Craniata</taxon>
        <taxon>Vertebrata</taxon>
        <taxon>Euteleostomi</taxon>
        <taxon>Mammalia</taxon>
        <taxon>Eutheria</taxon>
        <taxon>Laurasiatheria</taxon>
        <taxon>Chiroptera</taxon>
        <taxon>Yinpterochiroptera</taxon>
        <taxon>Pteropodoidea</taxon>
        <taxon>Pteropodidae</taxon>
        <taxon>Pteropodinae</taxon>
        <taxon>Pteropus</taxon>
    </lineage>
</organism>
<reference evidence="3" key="1">
    <citation type="submission" date="2025-08" db="UniProtKB">
        <authorList>
            <consortium name="RefSeq"/>
        </authorList>
    </citation>
    <scope>IDENTIFICATION</scope>
    <source>
        <tissue evidence="3">Kidney</tissue>
    </source>
</reference>
<feature type="region of interest" description="Disordered" evidence="1">
    <location>
        <begin position="26"/>
        <end position="218"/>
    </location>
</feature>
<dbReference type="KEGG" id="pvp:111730895"/>
<name>A0A6P6BSP6_PTEVA</name>
<evidence type="ECO:0000313" key="2">
    <source>
        <dbReference type="Proteomes" id="UP000515202"/>
    </source>
</evidence>
<protein>
    <submittedName>
        <fullName evidence="3">Uncharacterized protein LOC111730895</fullName>
    </submittedName>
</protein>
<evidence type="ECO:0000313" key="3">
    <source>
        <dbReference type="RefSeq" id="XP_023378102.1"/>
    </source>
</evidence>
<feature type="compositionally biased region" description="Low complexity" evidence="1">
    <location>
        <begin position="189"/>
        <end position="207"/>
    </location>
</feature>
<gene>
    <name evidence="3" type="primary">LOC111730895</name>
</gene>
<feature type="compositionally biased region" description="Low complexity" evidence="1">
    <location>
        <begin position="40"/>
        <end position="61"/>
    </location>
</feature>
<dbReference type="Proteomes" id="UP000515202">
    <property type="component" value="Unplaced"/>
</dbReference>
<dbReference type="AlphaFoldDB" id="A0A6P6BSP6"/>